<dbReference type="InterPro" id="IPR000048">
    <property type="entry name" value="IQ_motif_EF-hand-BS"/>
</dbReference>
<dbReference type="Proteomes" id="UP001627154">
    <property type="component" value="Unassembled WGS sequence"/>
</dbReference>
<feature type="compositionally biased region" description="Polar residues" evidence="1">
    <location>
        <begin position="56"/>
        <end position="78"/>
    </location>
</feature>
<evidence type="ECO:0000313" key="2">
    <source>
        <dbReference type="EMBL" id="KAL3404299.1"/>
    </source>
</evidence>
<keyword evidence="3" id="KW-1185">Reference proteome</keyword>
<evidence type="ECO:0000313" key="3">
    <source>
        <dbReference type="Proteomes" id="UP001627154"/>
    </source>
</evidence>
<evidence type="ECO:0000256" key="1">
    <source>
        <dbReference type="SAM" id="MobiDB-lite"/>
    </source>
</evidence>
<dbReference type="PROSITE" id="PS50096">
    <property type="entry name" value="IQ"/>
    <property type="match status" value="3"/>
</dbReference>
<accession>A0ABD2XH67</accession>
<dbReference type="SMART" id="SM00015">
    <property type="entry name" value="IQ"/>
    <property type="match status" value="3"/>
</dbReference>
<proteinExistence type="predicted"/>
<feature type="compositionally biased region" description="Low complexity" evidence="1">
    <location>
        <begin position="7"/>
        <end position="19"/>
    </location>
</feature>
<dbReference type="PANTHER" id="PTHR10699:SF11">
    <property type="entry name" value="IGLOO, ISOFORM A"/>
    <property type="match status" value="1"/>
</dbReference>
<reference evidence="2 3" key="1">
    <citation type="journal article" date="2024" name="bioRxiv">
        <title>A reference genome for Trichogramma kaykai: A tiny desert-dwelling parasitoid wasp with competing sex-ratio distorters.</title>
        <authorList>
            <person name="Culotta J."/>
            <person name="Lindsey A.R."/>
        </authorList>
    </citation>
    <scope>NUCLEOTIDE SEQUENCE [LARGE SCALE GENOMIC DNA]</scope>
    <source>
        <strain evidence="2 3">KSX58</strain>
    </source>
</reference>
<dbReference type="InterPro" id="IPR027417">
    <property type="entry name" value="P-loop_NTPase"/>
</dbReference>
<dbReference type="SUPFAM" id="SSF52540">
    <property type="entry name" value="P-loop containing nucleoside triphosphate hydrolases"/>
    <property type="match status" value="1"/>
</dbReference>
<dbReference type="EMBL" id="JBJJXI010000026">
    <property type="protein sequence ID" value="KAL3404299.1"/>
    <property type="molecule type" value="Genomic_DNA"/>
</dbReference>
<dbReference type="PANTHER" id="PTHR10699">
    <property type="entry name" value="NEUROMODULIN"/>
    <property type="match status" value="1"/>
</dbReference>
<dbReference type="Gene3D" id="1.20.5.190">
    <property type="match status" value="2"/>
</dbReference>
<protein>
    <submittedName>
        <fullName evidence="2">Uncharacterized protein</fullName>
    </submittedName>
</protein>
<dbReference type="AlphaFoldDB" id="A0ABD2XH67"/>
<comment type="caution">
    <text evidence="2">The sequence shown here is derived from an EMBL/GenBank/DDBJ whole genome shotgun (WGS) entry which is preliminary data.</text>
</comment>
<feature type="region of interest" description="Disordered" evidence="1">
    <location>
        <begin position="1"/>
        <end position="114"/>
    </location>
</feature>
<dbReference type="FunFam" id="1.20.5.190:FF:000055">
    <property type="entry name" value="Putative microtubule-associated protein futsch"/>
    <property type="match status" value="1"/>
</dbReference>
<feature type="compositionally biased region" description="Basic and acidic residues" evidence="1">
    <location>
        <begin position="83"/>
        <end position="98"/>
    </location>
</feature>
<name>A0ABD2XH67_9HYME</name>
<organism evidence="2 3">
    <name type="scientific">Trichogramma kaykai</name>
    <dbReference type="NCBI Taxonomy" id="54128"/>
    <lineage>
        <taxon>Eukaryota</taxon>
        <taxon>Metazoa</taxon>
        <taxon>Ecdysozoa</taxon>
        <taxon>Arthropoda</taxon>
        <taxon>Hexapoda</taxon>
        <taxon>Insecta</taxon>
        <taxon>Pterygota</taxon>
        <taxon>Neoptera</taxon>
        <taxon>Endopterygota</taxon>
        <taxon>Hymenoptera</taxon>
        <taxon>Apocrita</taxon>
        <taxon>Proctotrupomorpha</taxon>
        <taxon>Chalcidoidea</taxon>
        <taxon>Trichogrammatidae</taxon>
        <taxon>Trichogramma</taxon>
    </lineage>
</organism>
<dbReference type="Pfam" id="PF00612">
    <property type="entry name" value="IQ"/>
    <property type="match status" value="3"/>
</dbReference>
<gene>
    <name evidence="2" type="ORF">TKK_003259</name>
</gene>
<sequence>MTELPKSSSSEELQQQQQSGADKAATKIQAGFRGYQVRKKLQQQQQQQHQQEPRRNSSAATINNQLQQLDNGTTQRQGQMEAKQQHQREQLHRQHSYDCYDGESSGSESLEDKSATVIQARVRGFLVRRRRHNENEAATKIQARFRGFRTRKLLKQTGQ</sequence>